<organism evidence="2 3">
    <name type="scientific">Anaerosporomusa subterranea</name>
    <dbReference type="NCBI Taxonomy" id="1794912"/>
    <lineage>
        <taxon>Bacteria</taxon>
        <taxon>Bacillati</taxon>
        <taxon>Bacillota</taxon>
        <taxon>Negativicutes</taxon>
        <taxon>Acetonemataceae</taxon>
        <taxon>Anaerosporomusa</taxon>
    </lineage>
</organism>
<sequence>MAITGFYIKVNGINIYCETNNAPDDKATIICLHTAGRENRQYHDMMNIFADKYKMISFDMPAHGKSWPLPGNKVINNYKDYGKFVWNVIQELGVDNPIVIGCSMGGNIVYHIAQEYPVRAIVSMQGSDYTPTIDERILELLNHPYVSCQHSHLEFSECLIGKATTQERKDFILWGVMSEIGITKQGDLTQYNGFDVRDKMDKVTCPTLVIHGLDDQIATEEMAKATIARITNCKKLIYKPILDYGHFILVENPEKVCEYMDEFIAQLD</sequence>
<dbReference type="InterPro" id="IPR050266">
    <property type="entry name" value="AB_hydrolase_sf"/>
</dbReference>
<dbReference type="GO" id="GO:0046464">
    <property type="term" value="P:acylglycerol catabolic process"/>
    <property type="evidence" value="ECO:0007669"/>
    <property type="project" value="TreeGrafter"/>
</dbReference>
<evidence type="ECO:0000313" key="3">
    <source>
        <dbReference type="Proteomes" id="UP000076268"/>
    </source>
</evidence>
<dbReference type="RefSeq" id="WP_066244062.1">
    <property type="nucleotide sequence ID" value="NZ_LSGP01000023.1"/>
</dbReference>
<dbReference type="SUPFAM" id="SSF53474">
    <property type="entry name" value="alpha/beta-Hydrolases"/>
    <property type="match status" value="1"/>
</dbReference>
<dbReference type="AlphaFoldDB" id="A0A154BNJ3"/>
<dbReference type="GO" id="GO:0016020">
    <property type="term" value="C:membrane"/>
    <property type="evidence" value="ECO:0007669"/>
    <property type="project" value="TreeGrafter"/>
</dbReference>
<reference evidence="2 3" key="1">
    <citation type="submission" date="2016-02" db="EMBL/GenBank/DDBJ databases">
        <title>Anaerosporomusa subterraneum gen. nov., sp. nov., a spore-forming obligate anaerobe isolated from saprolite.</title>
        <authorList>
            <person name="Choi J.K."/>
            <person name="Shah M."/>
            <person name="Yee N."/>
        </authorList>
    </citation>
    <scope>NUCLEOTIDE SEQUENCE [LARGE SCALE GENOMIC DNA]</scope>
    <source>
        <strain evidence="2 3">RU4</strain>
    </source>
</reference>
<dbReference type="InterPro" id="IPR000073">
    <property type="entry name" value="AB_hydrolase_1"/>
</dbReference>
<accession>A0A154BNJ3</accession>
<dbReference type="PRINTS" id="PR00111">
    <property type="entry name" value="ABHYDROLASE"/>
</dbReference>
<dbReference type="PANTHER" id="PTHR43798">
    <property type="entry name" value="MONOACYLGLYCEROL LIPASE"/>
    <property type="match status" value="1"/>
</dbReference>
<keyword evidence="3" id="KW-1185">Reference proteome</keyword>
<evidence type="ECO:0000313" key="2">
    <source>
        <dbReference type="EMBL" id="KYZ75471.1"/>
    </source>
</evidence>
<proteinExistence type="predicted"/>
<dbReference type="Gene3D" id="3.40.50.1820">
    <property type="entry name" value="alpha/beta hydrolase"/>
    <property type="match status" value="1"/>
</dbReference>
<evidence type="ECO:0000259" key="1">
    <source>
        <dbReference type="Pfam" id="PF00561"/>
    </source>
</evidence>
<dbReference type="InterPro" id="IPR029058">
    <property type="entry name" value="AB_hydrolase_fold"/>
</dbReference>
<dbReference type="PANTHER" id="PTHR43798:SF5">
    <property type="entry name" value="MONOACYLGLYCEROL LIPASE ABHD6"/>
    <property type="match status" value="1"/>
</dbReference>
<dbReference type="Pfam" id="PF00561">
    <property type="entry name" value="Abhydrolase_1"/>
    <property type="match status" value="1"/>
</dbReference>
<dbReference type="EMBL" id="LSGP01000023">
    <property type="protein sequence ID" value="KYZ75471.1"/>
    <property type="molecule type" value="Genomic_DNA"/>
</dbReference>
<protein>
    <recommendedName>
        <fullName evidence="1">AB hydrolase-1 domain-containing protein</fullName>
    </recommendedName>
</protein>
<dbReference type="Proteomes" id="UP000076268">
    <property type="component" value="Unassembled WGS sequence"/>
</dbReference>
<name>A0A154BNJ3_ANASB</name>
<gene>
    <name evidence="2" type="ORF">AXX12_12190</name>
</gene>
<dbReference type="STRING" id="1794912.AXX12_12190"/>
<feature type="domain" description="AB hydrolase-1" evidence="1">
    <location>
        <begin position="29"/>
        <end position="128"/>
    </location>
</feature>
<dbReference type="GO" id="GO:0047372">
    <property type="term" value="F:monoacylglycerol lipase activity"/>
    <property type="evidence" value="ECO:0007669"/>
    <property type="project" value="TreeGrafter"/>
</dbReference>
<comment type="caution">
    <text evidence="2">The sequence shown here is derived from an EMBL/GenBank/DDBJ whole genome shotgun (WGS) entry which is preliminary data.</text>
</comment>